<gene>
    <name evidence="1" type="ORF">LCGC14_0124530</name>
</gene>
<dbReference type="Gene3D" id="3.20.20.210">
    <property type="match status" value="1"/>
</dbReference>
<comment type="caution">
    <text evidence="1">The sequence shown here is derived from an EMBL/GenBank/DDBJ whole genome shotgun (WGS) entry which is preliminary data.</text>
</comment>
<dbReference type="InterPro" id="IPR038071">
    <property type="entry name" value="UROD/MetE-like_sf"/>
</dbReference>
<dbReference type="EMBL" id="LAZR01000039">
    <property type="protein sequence ID" value="KKO00679.1"/>
    <property type="molecule type" value="Genomic_DNA"/>
</dbReference>
<dbReference type="AlphaFoldDB" id="A0A0F9Y7R5"/>
<evidence type="ECO:0000313" key="1">
    <source>
        <dbReference type="EMBL" id="KKO00679.1"/>
    </source>
</evidence>
<name>A0A0F9Y7R5_9ZZZZ</name>
<organism evidence="1">
    <name type="scientific">marine sediment metagenome</name>
    <dbReference type="NCBI Taxonomy" id="412755"/>
    <lineage>
        <taxon>unclassified sequences</taxon>
        <taxon>metagenomes</taxon>
        <taxon>ecological metagenomes</taxon>
    </lineage>
</organism>
<reference evidence="1" key="1">
    <citation type="journal article" date="2015" name="Nature">
        <title>Complex archaea that bridge the gap between prokaryotes and eukaryotes.</title>
        <authorList>
            <person name="Spang A."/>
            <person name="Saw J.H."/>
            <person name="Jorgensen S.L."/>
            <person name="Zaremba-Niedzwiedzka K."/>
            <person name="Martijn J."/>
            <person name="Lind A.E."/>
            <person name="van Eijk R."/>
            <person name="Schleper C."/>
            <person name="Guy L."/>
            <person name="Ettema T.J."/>
        </authorList>
    </citation>
    <scope>NUCLEOTIDE SEQUENCE</scope>
</reference>
<proteinExistence type="predicted"/>
<protein>
    <recommendedName>
        <fullName evidence="2">Uroporphyrinogen decarboxylase (URO-D) domain-containing protein</fullName>
    </recommendedName>
</protein>
<accession>A0A0F9Y7R5</accession>
<sequence length="418" mass="47382">MTSVSQHDRSIIRELAKQVAELAARPTEAAKIAEWKRHNRFERGRALLVVRLEDVWDEFVPAASLACENEQLREAERILRQRLYMAEHIRDDTPVDGGWDVYLKVADPGYGFAEDCRQLAPDGHGRTGAKYCKVLPDGADPDEWIRDRELIIDRQGTQAEADLMRDVLGDIMPVSTRGKQGFWFTPVDTLAMLRGLEQFFVDMLDDPKWVHALLDRMTESDIHYARRAEQAGAVDLNSGQRGLAGGPENFTDELPGAGFDGQHPRLMDMWALGAAQTFSEVSPAMHEEFATPYEARYLDLFGLTHYGCCEPLHNKIHIVRKLPRMRRVSMSPWVDWAVGAENLGREFIYSAKPNPAFLQGVGWDVDIARREIVTILDAARANDCQLEFVLNGTLTCCGEPSRYDEWTDMVQQLTQEYA</sequence>
<evidence type="ECO:0008006" key="2">
    <source>
        <dbReference type="Google" id="ProtNLM"/>
    </source>
</evidence>